<reference evidence="2" key="1">
    <citation type="submission" date="2016-10" db="EMBL/GenBank/DDBJ databases">
        <authorList>
            <person name="de Groot N.N."/>
        </authorList>
    </citation>
    <scope>NUCLEOTIDE SEQUENCE</scope>
</reference>
<evidence type="ECO:0000259" key="1">
    <source>
        <dbReference type="Pfam" id="PF10544"/>
    </source>
</evidence>
<protein>
    <recommendedName>
        <fullName evidence="1">Bacteriophage T5 Orf172 DNA-binding domain-containing protein</fullName>
    </recommendedName>
</protein>
<dbReference type="InterPro" id="IPR018306">
    <property type="entry name" value="Phage_T5_Orf172_DNA-bd"/>
</dbReference>
<sequence length="326" mass="39302">MKNQLYVYIFYSSKLKAYKIGESIDVERRLKEVRRGSAGGDSTTVYIDSFKIDEKLLIHRAKRGVDLIFHHFGGYTERIKNTESDNWFYTEWFKITEKEAREAITKGFDKLKKDSELYQKKKLCAKVNRRFNLYINRRNKKSSFLNKVVFLNKCLDRCEVLGIDIDIEIKENTLNNIFSVQKTIFIRNVSLFEKLLTKDEMYKGVLIASDRYNYSFKRYHYYHYSSKDKIDIALYHNFIMENKEDIINRIKSIRLINDRYSTREAILTLSSRLKWEAEQFAQAVRENYHLLSLEHYYSYNLNKHDDEFYFLSLRKRFDKFDIKVDT</sequence>
<feature type="domain" description="Bacteriophage T5 Orf172 DNA-binding" evidence="1">
    <location>
        <begin position="6"/>
        <end position="104"/>
    </location>
</feature>
<dbReference type="EMBL" id="FPHM01000266">
    <property type="protein sequence ID" value="SFV71553.1"/>
    <property type="molecule type" value="Genomic_DNA"/>
</dbReference>
<accession>A0A1W1D0M4</accession>
<dbReference type="Pfam" id="PF10544">
    <property type="entry name" value="T5orf172"/>
    <property type="match status" value="1"/>
</dbReference>
<name>A0A1W1D0M4_9ZZZZ</name>
<gene>
    <name evidence="2" type="ORF">MNB_SV-13-1267</name>
</gene>
<evidence type="ECO:0000313" key="2">
    <source>
        <dbReference type="EMBL" id="SFV71553.1"/>
    </source>
</evidence>
<proteinExistence type="predicted"/>
<dbReference type="AlphaFoldDB" id="A0A1W1D0M4"/>
<organism evidence="2">
    <name type="scientific">hydrothermal vent metagenome</name>
    <dbReference type="NCBI Taxonomy" id="652676"/>
    <lineage>
        <taxon>unclassified sequences</taxon>
        <taxon>metagenomes</taxon>
        <taxon>ecological metagenomes</taxon>
    </lineage>
</organism>